<dbReference type="Proteomes" id="UP000175989">
    <property type="component" value="Unassembled WGS sequence"/>
</dbReference>
<keyword evidence="5 9" id="KW-0378">Hydrolase</keyword>
<dbReference type="Gene3D" id="3.40.50.1010">
    <property type="entry name" value="5'-nuclease"/>
    <property type="match status" value="1"/>
</dbReference>
<dbReference type="InterPro" id="IPR029060">
    <property type="entry name" value="PIN-like_dom_sf"/>
</dbReference>
<evidence type="ECO:0000313" key="10">
    <source>
        <dbReference type="Proteomes" id="UP000175989"/>
    </source>
</evidence>
<evidence type="ECO:0000256" key="2">
    <source>
        <dbReference type="ARBA" id="ARBA00022649"/>
    </source>
</evidence>
<comment type="cofactor">
    <cofactor evidence="1">
        <name>Mg(2+)</name>
        <dbReference type="ChEBI" id="CHEBI:18420"/>
    </cofactor>
</comment>
<dbReference type="SUPFAM" id="SSF88723">
    <property type="entry name" value="PIN domain-like"/>
    <property type="match status" value="1"/>
</dbReference>
<evidence type="ECO:0000313" key="9">
    <source>
        <dbReference type="EMBL" id="OFA01876.1"/>
    </source>
</evidence>
<protein>
    <submittedName>
        <fullName evidence="9">Ribonuclease VapC1</fullName>
        <ecNumber evidence="9">3.1.-.-</ecNumber>
    </submittedName>
</protein>
<feature type="domain" description="PIN" evidence="8">
    <location>
        <begin position="4"/>
        <end position="56"/>
    </location>
</feature>
<evidence type="ECO:0000256" key="4">
    <source>
        <dbReference type="ARBA" id="ARBA00022723"/>
    </source>
</evidence>
<keyword evidence="3" id="KW-0540">Nuclease</keyword>
<dbReference type="EC" id="3.1.-.-" evidence="9"/>
<reference evidence="10" key="1">
    <citation type="journal article" date="2016" name="Front. Microbiol.">
        <title>Molecular Keys to the Janthinobacterium and Duganella spp. Interaction with the Plant Pathogen Fusarium graminearum.</title>
        <authorList>
            <person name="Haack F.S."/>
            <person name="Poehlein A."/>
            <person name="Kroger C."/>
            <person name="Voigt C.A."/>
            <person name="Piepenbring M."/>
            <person name="Bode H.B."/>
            <person name="Daniel R."/>
            <person name="Schafer W."/>
            <person name="Streit W.R."/>
        </authorList>
    </citation>
    <scope>NUCLEOTIDE SEQUENCE [LARGE SCALE GENOMIC DNA]</scope>
    <source>
        <strain evidence="10">T54</strain>
    </source>
</reference>
<accession>A0A1E7WR72</accession>
<name>A0A1E7WR72_9BURK</name>
<dbReference type="PANTHER" id="PTHR33653">
    <property type="entry name" value="RIBONUCLEASE VAPC2"/>
    <property type="match status" value="1"/>
</dbReference>
<dbReference type="AlphaFoldDB" id="A0A1E7WR72"/>
<evidence type="ECO:0000256" key="7">
    <source>
        <dbReference type="ARBA" id="ARBA00038093"/>
    </source>
</evidence>
<evidence type="ECO:0000256" key="5">
    <source>
        <dbReference type="ARBA" id="ARBA00022801"/>
    </source>
</evidence>
<keyword evidence="6" id="KW-0460">Magnesium</keyword>
<dbReference type="EMBL" id="LROM01000078">
    <property type="protein sequence ID" value="OFA01876.1"/>
    <property type="molecule type" value="Genomic_DNA"/>
</dbReference>
<dbReference type="PANTHER" id="PTHR33653:SF1">
    <property type="entry name" value="RIBONUCLEASE VAPC2"/>
    <property type="match status" value="1"/>
</dbReference>
<keyword evidence="10" id="KW-1185">Reference proteome</keyword>
<sequence>MSRYMLDTNICIYLMKNQPPAVARRFAQCSVGDVMISAITFAELEFGVLVSSDRVRQRRHLNNLIKSIPVGRLMHAPQPLMAPYAMRPKNAKGISSTN</sequence>
<dbReference type="GO" id="GO:0004518">
    <property type="term" value="F:nuclease activity"/>
    <property type="evidence" value="ECO:0007669"/>
    <property type="project" value="UniProtKB-KW"/>
</dbReference>
<evidence type="ECO:0000259" key="8">
    <source>
        <dbReference type="Pfam" id="PF01850"/>
    </source>
</evidence>
<dbReference type="InterPro" id="IPR002716">
    <property type="entry name" value="PIN_dom"/>
</dbReference>
<evidence type="ECO:0000256" key="1">
    <source>
        <dbReference type="ARBA" id="ARBA00001946"/>
    </source>
</evidence>
<evidence type="ECO:0000256" key="3">
    <source>
        <dbReference type="ARBA" id="ARBA00022722"/>
    </source>
</evidence>
<dbReference type="PATRIC" id="fig|762836.4.peg.2180"/>
<gene>
    <name evidence="9" type="primary">vapC1</name>
    <name evidence="9" type="ORF">DUPY_21040</name>
</gene>
<comment type="caution">
    <text evidence="9">The sequence shown here is derived from an EMBL/GenBank/DDBJ whole genome shotgun (WGS) entry which is preliminary data.</text>
</comment>
<dbReference type="Pfam" id="PF01850">
    <property type="entry name" value="PIN"/>
    <property type="match status" value="1"/>
</dbReference>
<dbReference type="GO" id="GO:0046872">
    <property type="term" value="F:metal ion binding"/>
    <property type="evidence" value="ECO:0007669"/>
    <property type="project" value="UniProtKB-KW"/>
</dbReference>
<proteinExistence type="inferred from homology"/>
<dbReference type="InterPro" id="IPR050556">
    <property type="entry name" value="Type_II_TA_system_RNase"/>
</dbReference>
<keyword evidence="4" id="KW-0479">Metal-binding</keyword>
<keyword evidence="2" id="KW-1277">Toxin-antitoxin system</keyword>
<evidence type="ECO:0000256" key="6">
    <source>
        <dbReference type="ARBA" id="ARBA00022842"/>
    </source>
</evidence>
<dbReference type="GO" id="GO:0016787">
    <property type="term" value="F:hydrolase activity"/>
    <property type="evidence" value="ECO:0007669"/>
    <property type="project" value="UniProtKB-KW"/>
</dbReference>
<organism evidence="9 10">
    <name type="scientific">Duganella phyllosphaerae</name>
    <dbReference type="NCBI Taxonomy" id="762836"/>
    <lineage>
        <taxon>Bacteria</taxon>
        <taxon>Pseudomonadati</taxon>
        <taxon>Pseudomonadota</taxon>
        <taxon>Betaproteobacteria</taxon>
        <taxon>Burkholderiales</taxon>
        <taxon>Oxalobacteraceae</taxon>
        <taxon>Telluria group</taxon>
        <taxon>Duganella</taxon>
    </lineage>
</organism>
<comment type="similarity">
    <text evidence="7">Belongs to the PINc/VapC protein family.</text>
</comment>